<proteinExistence type="predicted"/>
<dbReference type="SUPFAM" id="SSF52540">
    <property type="entry name" value="P-loop containing nucleoside triphosphate hydrolases"/>
    <property type="match status" value="1"/>
</dbReference>
<dbReference type="SMART" id="SM00490">
    <property type="entry name" value="HELICc"/>
    <property type="match status" value="1"/>
</dbReference>
<name>A0A1E4TWY9_PACTA</name>
<evidence type="ECO:0000259" key="8">
    <source>
        <dbReference type="PROSITE" id="PS51194"/>
    </source>
</evidence>
<keyword evidence="3" id="KW-0378">Hydrolase</keyword>
<evidence type="ECO:0000256" key="2">
    <source>
        <dbReference type="ARBA" id="ARBA00022741"/>
    </source>
</evidence>
<evidence type="ECO:0000313" key="9">
    <source>
        <dbReference type="EMBL" id="ODV96244.1"/>
    </source>
</evidence>
<accession>A0A1E4TWY9</accession>
<dbReference type="InterPro" id="IPR011545">
    <property type="entry name" value="DEAD/DEAH_box_helicase_dom"/>
</dbReference>
<gene>
    <name evidence="9" type="ORF">PACTADRAFT_49626</name>
</gene>
<dbReference type="EC" id="3.6.4.13" evidence="1"/>
<feature type="domain" description="Helicase C-terminal" evidence="8">
    <location>
        <begin position="366"/>
        <end position="527"/>
    </location>
</feature>
<keyword evidence="10" id="KW-1185">Reference proteome</keyword>
<dbReference type="PROSITE" id="PS51192">
    <property type="entry name" value="HELICASE_ATP_BIND_1"/>
    <property type="match status" value="1"/>
</dbReference>
<evidence type="ECO:0000256" key="1">
    <source>
        <dbReference type="ARBA" id="ARBA00012552"/>
    </source>
</evidence>
<dbReference type="GO" id="GO:1902775">
    <property type="term" value="P:mitochondrial large ribosomal subunit assembly"/>
    <property type="evidence" value="ECO:0007669"/>
    <property type="project" value="EnsemblFungi"/>
</dbReference>
<dbReference type="OrthoDB" id="10256233at2759"/>
<dbReference type="GO" id="GO:0005759">
    <property type="term" value="C:mitochondrial matrix"/>
    <property type="evidence" value="ECO:0007669"/>
    <property type="project" value="EnsemblFungi"/>
</dbReference>
<sequence length="527" mass="59687">MVKVIACRRSNGLVSVLWFLKSDFVGSSGCFSRSYSTRNKKLEVPSSRPSVTTPYKFGSYQSLKLPDEKKIQGLHKLTTQINDFNSLKLMPEIRNALINEIKYSTVLRNQNFISNTKKIKNESELNGLIIRPTPIQIAAIKCIQNKRKIAADCKVFTLAAETGSGKTWAYLAPLMDCLKQQEYSDEWVEKNLGSKAMIRSVILLPTHELVDQICDLLKNVDKELNLKFFKWDTNSNFKEFMEAYKSRIDIMVTTPSKLLSLTGYDDIGSARGLFHGVKFCAVDEADTLMDKSWVQDTHKVISYMQSLNTLVFVSATIPSDFNKTMERLFPEAIPITTPSLHRLPKAIDFKLINASVSPYKGSKIKALAQTLYAIHCDGTEQGYEKRVLIFVNEKEDVKSITGKLRHVYNHECYCVSGDDDIETRKEKIQNFINPPQILQNDKNEFEGIKTGLKILVCTDLLARGLNFSGIRNVILYDVPKTSIDLVHRAGRTGRMNQSGRVFMIVTDKDKSHVKGLPKVIRYGRKLG</sequence>
<feature type="domain" description="Helicase ATP-binding" evidence="7">
    <location>
        <begin position="147"/>
        <end position="335"/>
    </location>
</feature>
<dbReference type="GO" id="GO:0016787">
    <property type="term" value="F:hydrolase activity"/>
    <property type="evidence" value="ECO:0007669"/>
    <property type="project" value="UniProtKB-KW"/>
</dbReference>
<dbReference type="Gene3D" id="3.40.50.300">
    <property type="entry name" value="P-loop containing nucleotide triphosphate hydrolases"/>
    <property type="match status" value="2"/>
</dbReference>
<comment type="catalytic activity">
    <reaction evidence="6">
        <text>ATP + H2O = ADP + phosphate + H(+)</text>
        <dbReference type="Rhea" id="RHEA:13065"/>
        <dbReference type="ChEBI" id="CHEBI:15377"/>
        <dbReference type="ChEBI" id="CHEBI:15378"/>
        <dbReference type="ChEBI" id="CHEBI:30616"/>
        <dbReference type="ChEBI" id="CHEBI:43474"/>
        <dbReference type="ChEBI" id="CHEBI:456216"/>
        <dbReference type="EC" id="3.6.4.13"/>
    </reaction>
</comment>
<dbReference type="InterPro" id="IPR027417">
    <property type="entry name" value="P-loop_NTPase"/>
</dbReference>
<dbReference type="STRING" id="669874.A0A1E4TWY9"/>
<dbReference type="Pfam" id="PF00271">
    <property type="entry name" value="Helicase_C"/>
    <property type="match status" value="1"/>
</dbReference>
<evidence type="ECO:0000256" key="5">
    <source>
        <dbReference type="ARBA" id="ARBA00022840"/>
    </source>
</evidence>
<dbReference type="PANTHER" id="PTHR47960">
    <property type="entry name" value="DEAD-BOX ATP-DEPENDENT RNA HELICASE 50"/>
    <property type="match status" value="1"/>
</dbReference>
<keyword evidence="5" id="KW-0067">ATP-binding</keyword>
<dbReference type="Proteomes" id="UP000094236">
    <property type="component" value="Unassembled WGS sequence"/>
</dbReference>
<evidence type="ECO:0000256" key="4">
    <source>
        <dbReference type="ARBA" id="ARBA00022806"/>
    </source>
</evidence>
<evidence type="ECO:0000256" key="6">
    <source>
        <dbReference type="ARBA" id="ARBA00047984"/>
    </source>
</evidence>
<dbReference type="InterPro" id="IPR014001">
    <property type="entry name" value="Helicase_ATP-bd"/>
</dbReference>
<reference evidence="10" key="1">
    <citation type="submission" date="2016-05" db="EMBL/GenBank/DDBJ databases">
        <title>Comparative genomics of biotechnologically important yeasts.</title>
        <authorList>
            <consortium name="DOE Joint Genome Institute"/>
            <person name="Riley R."/>
            <person name="Haridas S."/>
            <person name="Wolfe K.H."/>
            <person name="Lopes M.R."/>
            <person name="Hittinger C.T."/>
            <person name="Goker M."/>
            <person name="Salamov A."/>
            <person name="Wisecaver J."/>
            <person name="Long T.M."/>
            <person name="Aerts A.L."/>
            <person name="Barry K."/>
            <person name="Choi C."/>
            <person name="Clum A."/>
            <person name="Coughlan A.Y."/>
            <person name="Deshpande S."/>
            <person name="Douglass A.P."/>
            <person name="Hanson S.J."/>
            <person name="Klenk H.-P."/>
            <person name="Labutti K."/>
            <person name="Lapidus A."/>
            <person name="Lindquist E."/>
            <person name="Lipzen A."/>
            <person name="Meier-Kolthoff J.P."/>
            <person name="Ohm R.A."/>
            <person name="Otillar R.P."/>
            <person name="Pangilinan J."/>
            <person name="Peng Y."/>
            <person name="Rokas A."/>
            <person name="Rosa C.A."/>
            <person name="Scheuner C."/>
            <person name="Sibirny A.A."/>
            <person name="Slot J.C."/>
            <person name="Stielow J.B."/>
            <person name="Sun H."/>
            <person name="Kurtzman C.P."/>
            <person name="Blackwell M."/>
            <person name="Grigoriev I.V."/>
            <person name="Jeffries T.W."/>
        </authorList>
    </citation>
    <scope>NUCLEOTIDE SEQUENCE [LARGE SCALE GENOMIC DNA]</scope>
    <source>
        <strain evidence="10">NRRL Y-2460</strain>
    </source>
</reference>
<keyword evidence="4" id="KW-0347">Helicase</keyword>
<dbReference type="GO" id="GO:0016070">
    <property type="term" value="P:RNA metabolic process"/>
    <property type="evidence" value="ECO:0007669"/>
    <property type="project" value="EnsemblFungi"/>
</dbReference>
<dbReference type="SMART" id="SM00487">
    <property type="entry name" value="DEXDc"/>
    <property type="match status" value="1"/>
</dbReference>
<protein>
    <recommendedName>
        <fullName evidence="1">RNA helicase</fullName>
        <ecNumber evidence="1">3.6.4.13</ecNumber>
    </recommendedName>
</protein>
<dbReference type="CDD" id="cd18787">
    <property type="entry name" value="SF2_C_DEAD"/>
    <property type="match status" value="1"/>
</dbReference>
<evidence type="ECO:0000313" key="10">
    <source>
        <dbReference type="Proteomes" id="UP000094236"/>
    </source>
</evidence>
<dbReference type="AlphaFoldDB" id="A0A1E4TWY9"/>
<organism evidence="9 10">
    <name type="scientific">Pachysolen tannophilus NRRL Y-2460</name>
    <dbReference type="NCBI Taxonomy" id="669874"/>
    <lineage>
        <taxon>Eukaryota</taxon>
        <taxon>Fungi</taxon>
        <taxon>Dikarya</taxon>
        <taxon>Ascomycota</taxon>
        <taxon>Saccharomycotina</taxon>
        <taxon>Pichiomycetes</taxon>
        <taxon>Pachysolenaceae</taxon>
        <taxon>Pachysolen</taxon>
    </lineage>
</organism>
<dbReference type="InterPro" id="IPR001650">
    <property type="entry name" value="Helicase_C-like"/>
</dbReference>
<dbReference type="EMBL" id="KV454013">
    <property type="protein sequence ID" value="ODV96244.1"/>
    <property type="molecule type" value="Genomic_DNA"/>
</dbReference>
<evidence type="ECO:0000256" key="3">
    <source>
        <dbReference type="ARBA" id="ARBA00022801"/>
    </source>
</evidence>
<keyword evidence="2" id="KW-0547">Nucleotide-binding</keyword>
<dbReference type="GO" id="GO:0005524">
    <property type="term" value="F:ATP binding"/>
    <property type="evidence" value="ECO:0007669"/>
    <property type="project" value="UniProtKB-KW"/>
</dbReference>
<dbReference type="PROSITE" id="PS51194">
    <property type="entry name" value="HELICASE_CTER"/>
    <property type="match status" value="1"/>
</dbReference>
<dbReference type="GO" id="GO:0003724">
    <property type="term" value="F:RNA helicase activity"/>
    <property type="evidence" value="ECO:0007669"/>
    <property type="project" value="UniProtKB-EC"/>
</dbReference>
<evidence type="ECO:0000259" key="7">
    <source>
        <dbReference type="PROSITE" id="PS51192"/>
    </source>
</evidence>
<dbReference type="GO" id="GO:1990400">
    <property type="term" value="F:mitochondrial ribosomal large subunit rRNA binding"/>
    <property type="evidence" value="ECO:0007669"/>
    <property type="project" value="EnsemblFungi"/>
</dbReference>
<dbReference type="Pfam" id="PF00270">
    <property type="entry name" value="DEAD"/>
    <property type="match status" value="1"/>
</dbReference>